<dbReference type="KEGG" id="salj:SMD11_0446"/>
<gene>
    <name evidence="2" type="ORF">SMD11_0446</name>
</gene>
<name>A0A1Z2KVP0_9ACTN</name>
<sequence>MTGGTTAQNCATERRRDDVRAADLNGLDGIEVSDDGRTLTVTFLGKAPSPCHIGPRNIRVDGGRRVTGIRAVAVTVETEEDPELDDRMLVTVDKAGDTSHYTLAVVEADAYGRPGDRPYRGFDPRYHRAGFAFGPACPTPFDCRDEETCPPEPGPRPVIDYTARDYDSLRRLALDRMTLTTPDWAERHVPDLGVTLVELLAHTADQISYQQDAVATEAYLDTARRRVSVRRHARLVDYPMHDGCNARAYVALEVDTALTLEPGTFRFAAVDISGLEPQERPDLGTVIPDEELDTIAETALVEVFEPLDRCDLDLRPAHNAVRLWTWGDEDCYLPKGATGATLRDAWVCPDEGAEGTDGGQEEEERERVLALCPGDILLIEEVLGPRTGAPADADPAHRQAVRLTSVTPLVDELYDQPVVEVTWAAADALTFPVCLSSRAGTDCAPLTDVSLARANVVLVDHGRSLTHCCGEPEYVTVPPAPVTVPGCEPPGFGCGDRAETTGSAAAVHDMLDRAREGYQLEPGQVRELHRLVGEAAVARAGLDIHLASGAGDEERVVPPGADAQAAALETLLAQTSYPGLPARFRPVLPYAPVTQAAPYPAPARVAASQADLLATVPERLRVRLEELWAQAHDGEELTPDQVAELTVVFGARTLDRFHLTERPAEALRELIARRHRLLAGKLRRLAVLVARARAGGVLDRRVTWELRHSWGEEYADGLHPADPRLAGPAAGTGQDPRTALPAVVVTGEPAQDPEGEPEDAAPTWLPRRDLLSSGRRDRHFVGEPEDDGRLALRFGDNRHGAVPPPGSTLEISYRIGNGPTGNVGAEAINHLLLCRAGSPDVTRVRNPLAAAGGTAPESLDDVRRLAPLALRRTRLRAVTAGDYAELAARVPGVQRAAADIRWTGATQEVHVAVDPLGTAAPGAVLLEAVGHVLDTYRRIGHDVVVRPARLIPLDISLTVCAAPGFQRGHVLAELRRVLGTRTLPDGRLGFFHPDALTFGEPVRVSRLVAAAAAVPGVVSVHTTRLRRLHQHDDGELEAGLLRLGPLEIAQCDNDPDWPENGRLGIEIGGGR</sequence>
<protein>
    <submittedName>
        <fullName evidence="2">Uncharacterized protein</fullName>
    </submittedName>
</protein>
<dbReference type="RefSeq" id="WP_234365853.1">
    <property type="nucleotide sequence ID" value="NZ_CP021744.1"/>
</dbReference>
<organism evidence="2 3">
    <name type="scientific">Streptomyces albireticuli</name>
    <dbReference type="NCBI Taxonomy" id="1940"/>
    <lineage>
        <taxon>Bacteria</taxon>
        <taxon>Bacillati</taxon>
        <taxon>Actinomycetota</taxon>
        <taxon>Actinomycetes</taxon>
        <taxon>Kitasatosporales</taxon>
        <taxon>Streptomycetaceae</taxon>
        <taxon>Streptomyces</taxon>
    </lineage>
</organism>
<proteinExistence type="predicted"/>
<dbReference type="InterPro" id="IPR011749">
    <property type="entry name" value="CHP02243"/>
</dbReference>
<accession>A0A1Z2KVP0</accession>
<evidence type="ECO:0000313" key="3">
    <source>
        <dbReference type="Proteomes" id="UP000195755"/>
    </source>
</evidence>
<reference evidence="2 3" key="1">
    <citation type="submission" date="2017-06" db="EMBL/GenBank/DDBJ databases">
        <title>Streptomyces albireticuli Genome sequencing and assembly.</title>
        <authorList>
            <person name="Wang Y."/>
            <person name="Du B."/>
            <person name="Ding Y."/>
            <person name="Liu H."/>
            <person name="Hou Q."/>
            <person name="Liu K."/>
            <person name="Yao L."/>
            <person name="Wang C."/>
        </authorList>
    </citation>
    <scope>NUCLEOTIDE SEQUENCE [LARGE SCALE GENOMIC DNA]</scope>
    <source>
        <strain evidence="2 3">MDJK11</strain>
    </source>
</reference>
<dbReference type="NCBIfam" id="TIGR02243">
    <property type="entry name" value="putative baseplate assembly protein"/>
    <property type="match status" value="1"/>
</dbReference>
<dbReference type="EMBL" id="CP021744">
    <property type="protein sequence ID" value="ARZ66112.1"/>
    <property type="molecule type" value="Genomic_DNA"/>
</dbReference>
<evidence type="ECO:0000256" key="1">
    <source>
        <dbReference type="SAM" id="MobiDB-lite"/>
    </source>
</evidence>
<evidence type="ECO:0000313" key="2">
    <source>
        <dbReference type="EMBL" id="ARZ66112.1"/>
    </source>
</evidence>
<feature type="region of interest" description="Disordered" evidence="1">
    <location>
        <begin position="716"/>
        <end position="735"/>
    </location>
</feature>
<dbReference type="AlphaFoldDB" id="A0A1Z2KVP0"/>
<dbReference type="Proteomes" id="UP000195755">
    <property type="component" value="Chromosome"/>
</dbReference>